<evidence type="ECO:0000256" key="1">
    <source>
        <dbReference type="ARBA" id="ARBA00007116"/>
    </source>
</evidence>
<reference evidence="8 9" key="1">
    <citation type="submission" date="2017-04" db="EMBL/GenBank/DDBJ databases">
        <authorList>
            <person name="Afonso C.L."/>
            <person name="Miller P.J."/>
            <person name="Scott M.A."/>
            <person name="Spackman E."/>
            <person name="Goraichik I."/>
            <person name="Dimitrov K.M."/>
            <person name="Suarez D.L."/>
            <person name="Swayne D.E."/>
        </authorList>
    </citation>
    <scope>NUCLEOTIDE SEQUENCE [LARGE SCALE GENOMIC DNA]</scope>
    <source>
        <strain evidence="8 9">ToBE</strain>
    </source>
</reference>
<keyword evidence="5 7" id="KW-0687">Ribonucleoprotein</keyword>
<keyword evidence="3 7" id="KW-0694">RNA-binding</keyword>
<dbReference type="Pfam" id="PF00861">
    <property type="entry name" value="Ribosomal_L18p"/>
    <property type="match status" value="1"/>
</dbReference>
<dbReference type="GO" id="GO:0022625">
    <property type="term" value="C:cytosolic large ribosomal subunit"/>
    <property type="evidence" value="ECO:0007669"/>
    <property type="project" value="TreeGrafter"/>
</dbReference>
<evidence type="ECO:0000256" key="3">
    <source>
        <dbReference type="ARBA" id="ARBA00022884"/>
    </source>
</evidence>
<dbReference type="PANTHER" id="PTHR12899">
    <property type="entry name" value="39S RIBOSOMAL PROTEIN L18, MITOCHONDRIAL"/>
    <property type="match status" value="1"/>
</dbReference>
<dbReference type="NCBIfam" id="TIGR00060">
    <property type="entry name" value="L18_bact"/>
    <property type="match status" value="1"/>
</dbReference>
<evidence type="ECO:0000256" key="4">
    <source>
        <dbReference type="ARBA" id="ARBA00022980"/>
    </source>
</evidence>
<evidence type="ECO:0000256" key="5">
    <source>
        <dbReference type="ARBA" id="ARBA00023274"/>
    </source>
</evidence>
<sequence>MIKKPIRKEVRARKHLRVRKKIFGTPERPRLSVYRSLRHIYAQIIDDVAGHTLVAASTLDPALKGLPSTSNKEAARKVGELLAKKALERGIKKVVFDRGGNKYHGRIAALAEGARAGGLEF</sequence>
<dbReference type="SUPFAM" id="SSF53137">
    <property type="entry name" value="Translational machinery components"/>
    <property type="match status" value="1"/>
</dbReference>
<dbReference type="FunFam" id="3.30.420.100:FF:000001">
    <property type="entry name" value="50S ribosomal protein L18"/>
    <property type="match status" value="1"/>
</dbReference>
<name>A0A1W1V654_9FIRM</name>
<dbReference type="InterPro" id="IPR057268">
    <property type="entry name" value="Ribosomal_L18"/>
</dbReference>
<evidence type="ECO:0000313" key="8">
    <source>
        <dbReference type="EMBL" id="SMB88899.1"/>
    </source>
</evidence>
<accession>A0A1W1V654</accession>
<dbReference type="STRING" id="698762.SAMN00808754_0074"/>
<dbReference type="Proteomes" id="UP000192569">
    <property type="component" value="Chromosome I"/>
</dbReference>
<dbReference type="RefSeq" id="WP_084662989.1">
    <property type="nucleotide sequence ID" value="NZ_LT838272.1"/>
</dbReference>
<dbReference type="Gene3D" id="3.30.420.100">
    <property type="match status" value="1"/>
</dbReference>
<comment type="subunit">
    <text evidence="7">Part of the 50S ribosomal subunit; part of the 5S rRNA/L5/L18/L25 subcomplex. Contacts the 5S and 23S rRNAs.</text>
</comment>
<evidence type="ECO:0000256" key="7">
    <source>
        <dbReference type="HAMAP-Rule" id="MF_01337"/>
    </source>
</evidence>
<gene>
    <name evidence="7" type="primary">rplR</name>
    <name evidence="8" type="ORF">SAMN00808754_0074</name>
</gene>
<protein>
    <recommendedName>
        <fullName evidence="6 7">Large ribosomal subunit protein uL18</fullName>
    </recommendedName>
</protein>
<dbReference type="HAMAP" id="MF_01337_B">
    <property type="entry name" value="Ribosomal_uL18_B"/>
    <property type="match status" value="1"/>
</dbReference>
<dbReference type="GO" id="GO:0008097">
    <property type="term" value="F:5S rRNA binding"/>
    <property type="evidence" value="ECO:0007669"/>
    <property type="project" value="TreeGrafter"/>
</dbReference>
<dbReference type="EMBL" id="LT838272">
    <property type="protein sequence ID" value="SMB88899.1"/>
    <property type="molecule type" value="Genomic_DNA"/>
</dbReference>
<comment type="similarity">
    <text evidence="1 7">Belongs to the universal ribosomal protein uL18 family.</text>
</comment>
<organism evidence="8 9">
    <name type="scientific">Thermanaeromonas toyohensis ToBE</name>
    <dbReference type="NCBI Taxonomy" id="698762"/>
    <lineage>
        <taxon>Bacteria</taxon>
        <taxon>Bacillati</taxon>
        <taxon>Bacillota</taxon>
        <taxon>Clostridia</taxon>
        <taxon>Neomoorellales</taxon>
        <taxon>Neomoorellaceae</taxon>
        <taxon>Thermanaeromonas</taxon>
    </lineage>
</organism>
<dbReference type="InterPro" id="IPR005484">
    <property type="entry name" value="Ribosomal_uL18_bac/plant/anim"/>
</dbReference>
<evidence type="ECO:0000256" key="6">
    <source>
        <dbReference type="ARBA" id="ARBA00035197"/>
    </source>
</evidence>
<proteinExistence type="inferred from homology"/>
<dbReference type="GO" id="GO:0006412">
    <property type="term" value="P:translation"/>
    <property type="evidence" value="ECO:0007669"/>
    <property type="project" value="UniProtKB-UniRule"/>
</dbReference>
<dbReference type="PANTHER" id="PTHR12899:SF3">
    <property type="entry name" value="LARGE RIBOSOMAL SUBUNIT PROTEIN UL18M"/>
    <property type="match status" value="1"/>
</dbReference>
<keyword evidence="2 7" id="KW-0699">rRNA-binding</keyword>
<evidence type="ECO:0000256" key="2">
    <source>
        <dbReference type="ARBA" id="ARBA00022730"/>
    </source>
</evidence>
<keyword evidence="9" id="KW-1185">Reference proteome</keyword>
<evidence type="ECO:0000313" key="9">
    <source>
        <dbReference type="Proteomes" id="UP000192569"/>
    </source>
</evidence>
<dbReference type="InterPro" id="IPR004389">
    <property type="entry name" value="Ribosomal_uL18_bac-type"/>
</dbReference>
<dbReference type="CDD" id="cd00432">
    <property type="entry name" value="Ribosomal_L18_L5e"/>
    <property type="match status" value="1"/>
</dbReference>
<dbReference type="OrthoDB" id="9810939at2"/>
<keyword evidence="4 7" id="KW-0689">Ribosomal protein</keyword>
<dbReference type="AlphaFoldDB" id="A0A1W1V654"/>
<comment type="function">
    <text evidence="7">This is one of the proteins that bind and probably mediate the attachment of the 5S RNA into the large ribosomal subunit, where it forms part of the central protuberance.</text>
</comment>
<dbReference type="GO" id="GO:0003735">
    <property type="term" value="F:structural constituent of ribosome"/>
    <property type="evidence" value="ECO:0007669"/>
    <property type="project" value="InterPro"/>
</dbReference>